<proteinExistence type="inferred from homology"/>
<dbReference type="InterPro" id="IPR023828">
    <property type="entry name" value="Peptidase_S8_Ser-AS"/>
</dbReference>
<accession>A0A852ZPS5</accession>
<name>A0A852ZPS5_9ACTN</name>
<dbReference type="GO" id="GO:0004252">
    <property type="term" value="F:serine-type endopeptidase activity"/>
    <property type="evidence" value="ECO:0007669"/>
    <property type="project" value="UniProtKB-UniRule"/>
</dbReference>
<evidence type="ECO:0000256" key="8">
    <source>
        <dbReference type="RuleBase" id="RU003355"/>
    </source>
</evidence>
<dbReference type="PRINTS" id="PR00723">
    <property type="entry name" value="SUBTILISIN"/>
</dbReference>
<dbReference type="PROSITE" id="PS00136">
    <property type="entry name" value="SUBTILASE_ASP"/>
    <property type="match status" value="1"/>
</dbReference>
<dbReference type="AlphaFoldDB" id="A0A852ZPS5"/>
<evidence type="ECO:0000256" key="3">
    <source>
        <dbReference type="ARBA" id="ARBA00022525"/>
    </source>
</evidence>
<dbReference type="InterPro" id="IPR015500">
    <property type="entry name" value="Peptidase_S8_subtilisin-rel"/>
</dbReference>
<feature type="region of interest" description="Disordered" evidence="9">
    <location>
        <begin position="1"/>
        <end position="32"/>
    </location>
</feature>
<evidence type="ECO:0000256" key="1">
    <source>
        <dbReference type="ARBA" id="ARBA00004613"/>
    </source>
</evidence>
<organism evidence="11 12">
    <name type="scientific">Allostreptomyces psammosilenae</name>
    <dbReference type="NCBI Taxonomy" id="1892865"/>
    <lineage>
        <taxon>Bacteria</taxon>
        <taxon>Bacillati</taxon>
        <taxon>Actinomycetota</taxon>
        <taxon>Actinomycetes</taxon>
        <taxon>Kitasatosporales</taxon>
        <taxon>Streptomycetaceae</taxon>
        <taxon>Allostreptomyces</taxon>
    </lineage>
</organism>
<feature type="active site" description="Charge relay system" evidence="7">
    <location>
        <position position="187"/>
    </location>
</feature>
<keyword evidence="6 7" id="KW-0720">Serine protease</keyword>
<dbReference type="InterPro" id="IPR023827">
    <property type="entry name" value="Peptidase_S8_Asp-AS"/>
</dbReference>
<comment type="caution">
    <text evidence="11">The sequence shown here is derived from an EMBL/GenBank/DDBJ whole genome shotgun (WGS) entry which is preliminary data.</text>
</comment>
<evidence type="ECO:0000256" key="6">
    <source>
        <dbReference type="ARBA" id="ARBA00022825"/>
    </source>
</evidence>
<keyword evidence="3" id="KW-0964">Secreted</keyword>
<reference evidence="11 12" key="1">
    <citation type="submission" date="2020-07" db="EMBL/GenBank/DDBJ databases">
        <title>Sequencing the genomes of 1000 actinobacteria strains.</title>
        <authorList>
            <person name="Klenk H.-P."/>
        </authorList>
    </citation>
    <scope>NUCLEOTIDE SEQUENCE [LARGE SCALE GENOMIC DNA]</scope>
    <source>
        <strain evidence="11 12">DSM 42178</strain>
    </source>
</reference>
<dbReference type="PROSITE" id="PS51892">
    <property type="entry name" value="SUBTILASE"/>
    <property type="match status" value="1"/>
</dbReference>
<feature type="active site" description="Charge relay system" evidence="7">
    <location>
        <position position="239"/>
    </location>
</feature>
<evidence type="ECO:0000256" key="4">
    <source>
        <dbReference type="ARBA" id="ARBA00022670"/>
    </source>
</evidence>
<dbReference type="SUPFAM" id="SSF52743">
    <property type="entry name" value="Subtilisin-like"/>
    <property type="match status" value="1"/>
</dbReference>
<feature type="domain" description="Peptidase S8/S53" evidence="10">
    <location>
        <begin position="181"/>
        <end position="454"/>
    </location>
</feature>
<dbReference type="InterPro" id="IPR000209">
    <property type="entry name" value="Peptidase_S8/S53_dom"/>
</dbReference>
<dbReference type="CDD" id="cd07484">
    <property type="entry name" value="Peptidases_S8_Thermitase_like"/>
    <property type="match status" value="1"/>
</dbReference>
<evidence type="ECO:0000313" key="11">
    <source>
        <dbReference type="EMBL" id="NYI04393.1"/>
    </source>
</evidence>
<evidence type="ECO:0000313" key="12">
    <source>
        <dbReference type="Proteomes" id="UP000567795"/>
    </source>
</evidence>
<dbReference type="Gene3D" id="3.40.50.200">
    <property type="entry name" value="Peptidase S8/S53 domain"/>
    <property type="match status" value="1"/>
</dbReference>
<dbReference type="PANTHER" id="PTHR43806">
    <property type="entry name" value="PEPTIDASE S8"/>
    <property type="match status" value="1"/>
</dbReference>
<evidence type="ECO:0000256" key="5">
    <source>
        <dbReference type="ARBA" id="ARBA00022801"/>
    </source>
</evidence>
<sequence length="608" mass="63528">MSSDSTPSRYAYRRGGQGPPADRPTVFAPGEDNTVPGEVLVEMTPEAARGVSAAVPLTPTRGAAATVDRLGVAPLDEVLGEIGIRSVVRLDSPAPPTPRGLKAFVEPAAVGASYRLRFEEDLDVHAVADRLSALDEVAVAEPNRWREALVVPDDPEFARQWGLVKLNCPDAWEVTTGHPRVVVAVIDTGVDLDHPELAPLLTQGQDLVDLGPQPVVEPGWVVEGDYLGVDADPQDEVGHGTHVAGTIACRSNEGSGVAGVTWNCTLMPVRVLARLRRLSDGRVSGSGSAADIAAGIRWAVDHGARVLNLSLGGYVDTSVERNAIAYATGRGAVVVAAMGNDGADTPNYPAAYPGVVAVGALTETDARAGFSNTGPHIDLAAPGVKVLSTHWDNTHASKSGTSMAAPHVAGVAALLMSANPGLPADEVGDILRSTARPLRDDPADPVPNDAYGYGLVDARAALGRARPTGPARRPVTTAVLGAAARGVPSGVCTRPQLDPLCEPGLSHATCPRDVDPYLSQVCTRVEWLCPPGATGGVCPRDVDPWYSQVCSAPDWPDAACLPVSEEACPKEGDPCGRRRHPGGPRGGRGAWRAYDPYGYDPYGRRYGC</sequence>
<dbReference type="GO" id="GO:0005576">
    <property type="term" value="C:extracellular region"/>
    <property type="evidence" value="ECO:0007669"/>
    <property type="project" value="UniProtKB-SubCell"/>
</dbReference>
<dbReference type="Pfam" id="PF00082">
    <property type="entry name" value="Peptidase_S8"/>
    <property type="match status" value="1"/>
</dbReference>
<dbReference type="Proteomes" id="UP000567795">
    <property type="component" value="Unassembled WGS sequence"/>
</dbReference>
<gene>
    <name evidence="11" type="ORF">FHU37_001336</name>
</gene>
<dbReference type="InterPro" id="IPR034084">
    <property type="entry name" value="Thermitase-like_dom"/>
</dbReference>
<keyword evidence="4 7" id="KW-0645">Protease</keyword>
<comment type="subcellular location">
    <subcellularLocation>
        <location evidence="1">Secreted</location>
    </subcellularLocation>
</comment>
<dbReference type="GO" id="GO:0006508">
    <property type="term" value="P:proteolysis"/>
    <property type="evidence" value="ECO:0007669"/>
    <property type="project" value="UniProtKB-KW"/>
</dbReference>
<feature type="active site" description="Charge relay system" evidence="7">
    <location>
        <position position="402"/>
    </location>
</feature>
<evidence type="ECO:0000256" key="2">
    <source>
        <dbReference type="ARBA" id="ARBA00011073"/>
    </source>
</evidence>
<dbReference type="RefSeq" id="WP_179813290.1">
    <property type="nucleotide sequence ID" value="NZ_JACBZD010000001.1"/>
</dbReference>
<dbReference type="InterPro" id="IPR050131">
    <property type="entry name" value="Peptidase_S8_subtilisin-like"/>
</dbReference>
<evidence type="ECO:0000256" key="9">
    <source>
        <dbReference type="SAM" id="MobiDB-lite"/>
    </source>
</evidence>
<protein>
    <submittedName>
        <fullName evidence="11">Subtilisin family serine protease</fullName>
    </submittedName>
</protein>
<dbReference type="InterPro" id="IPR036852">
    <property type="entry name" value="Peptidase_S8/S53_dom_sf"/>
</dbReference>
<keyword evidence="12" id="KW-1185">Reference proteome</keyword>
<keyword evidence="5 7" id="KW-0378">Hydrolase</keyword>
<dbReference type="PROSITE" id="PS00138">
    <property type="entry name" value="SUBTILASE_SER"/>
    <property type="match status" value="1"/>
</dbReference>
<dbReference type="PANTHER" id="PTHR43806:SF11">
    <property type="entry name" value="CEREVISIN-RELATED"/>
    <property type="match status" value="1"/>
</dbReference>
<comment type="similarity">
    <text evidence="2 7 8">Belongs to the peptidase S8 family.</text>
</comment>
<dbReference type="EMBL" id="JACBZD010000001">
    <property type="protein sequence ID" value="NYI04393.1"/>
    <property type="molecule type" value="Genomic_DNA"/>
</dbReference>
<evidence type="ECO:0000259" key="10">
    <source>
        <dbReference type="Pfam" id="PF00082"/>
    </source>
</evidence>
<evidence type="ECO:0000256" key="7">
    <source>
        <dbReference type="PROSITE-ProRule" id="PRU01240"/>
    </source>
</evidence>